<dbReference type="SMART" id="SM00729">
    <property type="entry name" value="Elp3"/>
    <property type="match status" value="1"/>
</dbReference>
<name>F8AM18_METOI</name>
<sequence length="352" mass="40417">MDVVEVLENSIKAYKLTTKYHGNFTDLKRALFLGWYCNLTKPCKFCYMSSQKSKIKNPKSARRRIESILAEAVLMKRIGWKLEFISGGYGYTVEELNDILEMVSYVQKSKQYLNVGIVGFENLNLNVIEGVVGAVETVNDELHDYLCPQKPIDKTKEMLLKAKEYNLKTGITIILGMGEKEEDIEKLLNLIEELDLNRITFYSLNPQKETIFEGKPSIATLEYMNWVSSVRLNFPKMEIITGTWVDKLTNIGPLIMSGSNTITKFPLFSIFGKKEGITVENEIKSTGRELLGTFSDIEALEGKKDLRDLKRSPYVDEDIEISDKNIERLRFLESRINNKIDSYVRKTLKNLK</sequence>
<keyword evidence="1" id="KW-0004">4Fe-4S</keyword>
<dbReference type="PROSITE" id="PS51918">
    <property type="entry name" value="RADICAL_SAM"/>
    <property type="match status" value="1"/>
</dbReference>
<keyword evidence="2" id="KW-0949">S-adenosyl-L-methionine</keyword>
<evidence type="ECO:0000313" key="8">
    <source>
        <dbReference type="Proteomes" id="UP000009296"/>
    </source>
</evidence>
<dbReference type="AlphaFoldDB" id="F8AM18"/>
<dbReference type="SFLD" id="SFLDS00029">
    <property type="entry name" value="Radical_SAM"/>
    <property type="match status" value="1"/>
</dbReference>
<organism evidence="7 8">
    <name type="scientific">Methanothermococcus okinawensis (strain DSM 14208 / JCM 11175 / IH1)</name>
    <dbReference type="NCBI Taxonomy" id="647113"/>
    <lineage>
        <taxon>Archaea</taxon>
        <taxon>Methanobacteriati</taxon>
        <taxon>Methanobacteriota</taxon>
        <taxon>Methanomada group</taxon>
        <taxon>Methanococci</taxon>
        <taxon>Methanococcales</taxon>
        <taxon>Methanococcaceae</taxon>
        <taxon>Methanothermococcus</taxon>
    </lineage>
</organism>
<dbReference type="OrthoDB" id="67071at2157"/>
<dbReference type="InterPro" id="IPR013785">
    <property type="entry name" value="Aldolase_TIM"/>
</dbReference>
<feature type="domain" description="Radical SAM core" evidence="6">
    <location>
        <begin position="20"/>
        <end position="233"/>
    </location>
</feature>
<dbReference type="GeneID" id="10772861"/>
<dbReference type="InterPro" id="IPR002684">
    <property type="entry name" value="Biotin_synth/BioAB"/>
</dbReference>
<reference evidence="7" key="1">
    <citation type="submission" date="2011-05" db="EMBL/GenBank/DDBJ databases">
        <title>Complete sequence of chromosome of Methanothermococcus okinawensis IH1.</title>
        <authorList>
            <consortium name="US DOE Joint Genome Institute"/>
            <person name="Lucas S."/>
            <person name="Han J."/>
            <person name="Lapidus A."/>
            <person name="Cheng J.-F."/>
            <person name="Goodwin L."/>
            <person name="Pitluck S."/>
            <person name="Peters L."/>
            <person name="Mikhailova N."/>
            <person name="Held B."/>
            <person name="Han C."/>
            <person name="Tapia R."/>
            <person name="Land M."/>
            <person name="Hauser L."/>
            <person name="Kyrpides N."/>
            <person name="Ivanova N."/>
            <person name="Pagani I."/>
            <person name="Sieprawska-Lupa M."/>
            <person name="Takai K."/>
            <person name="Miyazaki J."/>
            <person name="Whitman W."/>
            <person name="Woyke T."/>
        </authorList>
    </citation>
    <scope>NUCLEOTIDE SEQUENCE</scope>
    <source>
        <strain evidence="7">IH1</strain>
    </source>
</reference>
<keyword evidence="8" id="KW-1185">Reference proteome</keyword>
<dbReference type="Gene3D" id="3.20.20.70">
    <property type="entry name" value="Aldolase class I"/>
    <property type="match status" value="1"/>
</dbReference>
<evidence type="ECO:0000256" key="2">
    <source>
        <dbReference type="ARBA" id="ARBA00022691"/>
    </source>
</evidence>
<gene>
    <name evidence="7" type="ordered locus">Metok_0720</name>
</gene>
<dbReference type="PANTHER" id="PTHR22976:SF2">
    <property type="entry name" value="BIOTIN SYNTHASE, MITOCHONDRIAL"/>
    <property type="match status" value="1"/>
</dbReference>
<keyword evidence="3" id="KW-0479">Metal-binding</keyword>
<dbReference type="eggNOG" id="arCOG00659">
    <property type="taxonomic scope" value="Archaea"/>
</dbReference>
<dbReference type="InterPro" id="IPR007197">
    <property type="entry name" value="rSAM"/>
</dbReference>
<dbReference type="GO" id="GO:0009102">
    <property type="term" value="P:biotin biosynthetic process"/>
    <property type="evidence" value="ECO:0007669"/>
    <property type="project" value="InterPro"/>
</dbReference>
<dbReference type="GO" id="GO:0051539">
    <property type="term" value="F:4 iron, 4 sulfur cluster binding"/>
    <property type="evidence" value="ECO:0007669"/>
    <property type="project" value="UniProtKB-KW"/>
</dbReference>
<accession>F8AM18</accession>
<dbReference type="InterPro" id="IPR058240">
    <property type="entry name" value="rSAM_sf"/>
</dbReference>
<evidence type="ECO:0000256" key="4">
    <source>
        <dbReference type="ARBA" id="ARBA00023004"/>
    </source>
</evidence>
<protein>
    <submittedName>
        <fullName evidence="7">Radical SAM domain protein</fullName>
    </submittedName>
</protein>
<keyword evidence="5" id="KW-0411">Iron-sulfur</keyword>
<evidence type="ECO:0000313" key="7">
    <source>
        <dbReference type="EMBL" id="AEH06697.1"/>
    </source>
</evidence>
<dbReference type="KEGG" id="mok:Metok_0720"/>
<dbReference type="CDD" id="cd01335">
    <property type="entry name" value="Radical_SAM"/>
    <property type="match status" value="1"/>
</dbReference>
<dbReference type="NCBIfam" id="NF004911">
    <property type="entry name" value="PRK06267.1"/>
    <property type="match status" value="1"/>
</dbReference>
<dbReference type="HOGENOM" id="CLU_833177_0_0_2"/>
<dbReference type="GO" id="GO:0004076">
    <property type="term" value="F:biotin synthase activity"/>
    <property type="evidence" value="ECO:0007669"/>
    <property type="project" value="InterPro"/>
</dbReference>
<dbReference type="EMBL" id="CP002792">
    <property type="protein sequence ID" value="AEH06697.1"/>
    <property type="molecule type" value="Genomic_DNA"/>
</dbReference>
<dbReference type="GO" id="GO:0046872">
    <property type="term" value="F:metal ion binding"/>
    <property type="evidence" value="ECO:0007669"/>
    <property type="project" value="UniProtKB-KW"/>
</dbReference>
<dbReference type="RefSeq" id="WP_013866883.1">
    <property type="nucleotide sequence ID" value="NC_015636.1"/>
</dbReference>
<evidence type="ECO:0000256" key="5">
    <source>
        <dbReference type="ARBA" id="ARBA00023014"/>
    </source>
</evidence>
<evidence type="ECO:0000259" key="6">
    <source>
        <dbReference type="PROSITE" id="PS51918"/>
    </source>
</evidence>
<dbReference type="GO" id="GO:0051537">
    <property type="term" value="F:2 iron, 2 sulfur cluster binding"/>
    <property type="evidence" value="ECO:0007669"/>
    <property type="project" value="TreeGrafter"/>
</dbReference>
<evidence type="ECO:0000256" key="1">
    <source>
        <dbReference type="ARBA" id="ARBA00022485"/>
    </source>
</evidence>
<keyword evidence="4" id="KW-0408">Iron</keyword>
<evidence type="ECO:0000256" key="3">
    <source>
        <dbReference type="ARBA" id="ARBA00022723"/>
    </source>
</evidence>
<dbReference type="STRING" id="647113.Metok_0720"/>
<dbReference type="PANTHER" id="PTHR22976">
    <property type="entry name" value="BIOTIN SYNTHASE"/>
    <property type="match status" value="1"/>
</dbReference>
<dbReference type="SUPFAM" id="SSF102114">
    <property type="entry name" value="Radical SAM enzymes"/>
    <property type="match status" value="1"/>
</dbReference>
<dbReference type="InterPro" id="IPR006638">
    <property type="entry name" value="Elp3/MiaA/NifB-like_rSAM"/>
</dbReference>
<dbReference type="Proteomes" id="UP000009296">
    <property type="component" value="Chromosome"/>
</dbReference>
<proteinExistence type="predicted"/>
<dbReference type="Pfam" id="PF04055">
    <property type="entry name" value="Radical_SAM"/>
    <property type="match status" value="1"/>
</dbReference>